<evidence type="ECO:0008006" key="8">
    <source>
        <dbReference type="Google" id="ProtNLM"/>
    </source>
</evidence>
<accession>A0A6J5EEH8</accession>
<evidence type="ECO:0000256" key="5">
    <source>
        <dbReference type="ARBA" id="ARBA00022801"/>
    </source>
</evidence>
<name>A0A6J5EEH8_9BURK</name>
<dbReference type="Pfam" id="PF01934">
    <property type="entry name" value="HepT-like"/>
    <property type="match status" value="1"/>
</dbReference>
<dbReference type="InterPro" id="IPR051813">
    <property type="entry name" value="HepT_RNase_toxin"/>
</dbReference>
<evidence type="ECO:0000313" key="7">
    <source>
        <dbReference type="Proteomes" id="UP000494329"/>
    </source>
</evidence>
<keyword evidence="1" id="KW-0597">Phosphoprotein</keyword>
<dbReference type="EMBL" id="CADIKF010000039">
    <property type="protein sequence ID" value="CAB3764703.1"/>
    <property type="molecule type" value="Genomic_DNA"/>
</dbReference>
<gene>
    <name evidence="6" type="ORF">LMG29739_04414</name>
</gene>
<dbReference type="GO" id="GO:0000166">
    <property type="term" value="F:nucleotide binding"/>
    <property type="evidence" value="ECO:0007669"/>
    <property type="project" value="UniProtKB-KW"/>
</dbReference>
<evidence type="ECO:0000256" key="1">
    <source>
        <dbReference type="ARBA" id="ARBA00022553"/>
    </source>
</evidence>
<evidence type="ECO:0000256" key="2">
    <source>
        <dbReference type="ARBA" id="ARBA00022649"/>
    </source>
</evidence>
<protein>
    <recommendedName>
        <fullName evidence="8">DUF86 domain-containing protein</fullName>
    </recommendedName>
</protein>
<dbReference type="AlphaFoldDB" id="A0A6J5EEH8"/>
<dbReference type="InterPro" id="IPR008201">
    <property type="entry name" value="HepT-like"/>
</dbReference>
<keyword evidence="3" id="KW-0540">Nuclease</keyword>
<sequence>MIRNLEIIGEAARNIERDHPEFAAAHPEIPWEDMYLMRNRVSHGYFAVDAGVVWQTL</sequence>
<organism evidence="6 7">
    <name type="scientific">Paraburkholderia solisilvae</name>
    <dbReference type="NCBI Taxonomy" id="624376"/>
    <lineage>
        <taxon>Bacteria</taxon>
        <taxon>Pseudomonadati</taxon>
        <taxon>Pseudomonadota</taxon>
        <taxon>Betaproteobacteria</taxon>
        <taxon>Burkholderiales</taxon>
        <taxon>Burkholderiaceae</taxon>
        <taxon>Paraburkholderia</taxon>
    </lineage>
</organism>
<keyword evidence="2" id="KW-1277">Toxin-antitoxin system</keyword>
<proteinExistence type="predicted"/>
<dbReference type="GO" id="GO:0016787">
    <property type="term" value="F:hydrolase activity"/>
    <property type="evidence" value="ECO:0007669"/>
    <property type="project" value="UniProtKB-KW"/>
</dbReference>
<evidence type="ECO:0000256" key="3">
    <source>
        <dbReference type="ARBA" id="ARBA00022722"/>
    </source>
</evidence>
<dbReference type="RefSeq" id="WP_246270473.1">
    <property type="nucleotide sequence ID" value="NZ_CADIKF010000039.1"/>
</dbReference>
<evidence type="ECO:0000256" key="4">
    <source>
        <dbReference type="ARBA" id="ARBA00022741"/>
    </source>
</evidence>
<evidence type="ECO:0000313" key="6">
    <source>
        <dbReference type="EMBL" id="CAB3764703.1"/>
    </source>
</evidence>
<reference evidence="6 7" key="1">
    <citation type="submission" date="2020-04" db="EMBL/GenBank/DDBJ databases">
        <authorList>
            <person name="De Canck E."/>
        </authorList>
    </citation>
    <scope>NUCLEOTIDE SEQUENCE [LARGE SCALE GENOMIC DNA]</scope>
    <source>
        <strain evidence="6 7">LMG 29739</strain>
    </source>
</reference>
<dbReference type="Proteomes" id="UP000494329">
    <property type="component" value="Unassembled WGS sequence"/>
</dbReference>
<dbReference type="GO" id="GO:0004540">
    <property type="term" value="F:RNA nuclease activity"/>
    <property type="evidence" value="ECO:0007669"/>
    <property type="project" value="InterPro"/>
</dbReference>
<keyword evidence="7" id="KW-1185">Reference proteome</keyword>
<keyword evidence="4" id="KW-0547">Nucleotide-binding</keyword>
<dbReference type="PANTHER" id="PTHR34139:SF1">
    <property type="entry name" value="RNASE MJ1380-RELATED"/>
    <property type="match status" value="1"/>
</dbReference>
<dbReference type="GO" id="GO:0110001">
    <property type="term" value="C:toxin-antitoxin complex"/>
    <property type="evidence" value="ECO:0007669"/>
    <property type="project" value="InterPro"/>
</dbReference>
<keyword evidence="5" id="KW-0378">Hydrolase</keyword>
<dbReference type="PANTHER" id="PTHR34139">
    <property type="entry name" value="UPF0331 PROTEIN MJ0127"/>
    <property type="match status" value="1"/>
</dbReference>